<feature type="transmembrane region" description="Helical" evidence="4">
    <location>
        <begin position="377"/>
        <end position="396"/>
    </location>
</feature>
<feature type="transmembrane region" description="Helical" evidence="4">
    <location>
        <begin position="308"/>
        <end position="327"/>
    </location>
</feature>
<evidence type="ECO:0000313" key="6">
    <source>
        <dbReference type="Proteomes" id="UP000294813"/>
    </source>
</evidence>
<dbReference type="PANTHER" id="PTHR22550">
    <property type="entry name" value="SPORE GERMINATION PROTEIN"/>
    <property type="match status" value="1"/>
</dbReference>
<dbReference type="PANTHER" id="PTHR22550:SF9">
    <property type="entry name" value="STAGE V SPORULATION PROTEIN AF"/>
    <property type="match status" value="1"/>
</dbReference>
<comment type="caution">
    <text evidence="5">The sequence shown here is derived from an EMBL/GenBank/DDBJ whole genome shotgun (WGS) entry which is preliminary data.</text>
</comment>
<dbReference type="AlphaFoldDB" id="A0A4R2RWR2"/>
<evidence type="ECO:0000256" key="1">
    <source>
        <dbReference type="ARBA" id="ARBA00005278"/>
    </source>
</evidence>
<feature type="transmembrane region" description="Helical" evidence="4">
    <location>
        <begin position="402"/>
        <end position="419"/>
    </location>
</feature>
<gene>
    <name evidence="5" type="ORF">EDD73_105102</name>
</gene>
<sequence length="577" mass="65021">MQGRGRRTAAPKQNDNPNLSKRALSPDLQATILQFDSELGINVGFDVGRRSMELAGRSVAMYYINGFTKDLDMLQVMKSLNEYVEADAKKPGFDLERLVNEHLYYLQVSREKEIRKIYYHILSGRIALLFDGEDEAVLIEARQFPGRTPEEPDIERVVRGSRDGFTEALVTNTAMIRRRIRDPRLRFKLVKVGRRSQTDVAVAYIEDIAQPYLVEDMLKRIQEVDVDGLPMAEKSLEEFLTAGDWNPLPRVRYTERPDVSAMHLLEGHVLVLVDTSPSVMITPVTYFHHLQHAEEYRQNAPVGIYLRLVRYLAVLASIFVLPLWLMVSMRPELLPASLAFIGPKEAGSVPLFLQVLVAEFGLDMIRMAAIHTPSPLATALGLIAAFMIGEVAIKVGLFHPEIVLYIAVAAVGTFATPSYELGQANRLIRLFLLTMVAAFSWPGFLVGLVMVGTLIVSTKSFGYSYFWPVVPFSWSMLGGALWRGPVPAKRMRPSFLKPIDPDRLPEEFAGTSGGSARPAGAGVSQTTAEKPTAAVEKGRQRRGRRREQMDELPESTVRWRHSRRSLWEWVRSRWGRQ</sequence>
<dbReference type="Pfam" id="PF03323">
    <property type="entry name" value="GerA"/>
    <property type="match status" value="1"/>
</dbReference>
<dbReference type="InterPro" id="IPR050768">
    <property type="entry name" value="UPF0353/GerABKA_families"/>
</dbReference>
<keyword evidence="4" id="KW-1133">Transmembrane helix</keyword>
<evidence type="ECO:0000313" key="5">
    <source>
        <dbReference type="EMBL" id="TCP67207.1"/>
    </source>
</evidence>
<dbReference type="RefSeq" id="WP_165876305.1">
    <property type="nucleotide sequence ID" value="NZ_JAOQNU010000005.1"/>
</dbReference>
<protein>
    <submittedName>
        <fullName evidence="5">Stage V sporulation protein AF</fullName>
    </submittedName>
</protein>
<keyword evidence="6" id="KW-1185">Reference proteome</keyword>
<accession>A0A4R2RWR2</accession>
<evidence type="ECO:0000256" key="3">
    <source>
        <dbReference type="SAM" id="MobiDB-lite"/>
    </source>
</evidence>
<comment type="similarity">
    <text evidence="1">Belongs to the GerABKA family.</text>
</comment>
<dbReference type="GO" id="GO:0016020">
    <property type="term" value="C:membrane"/>
    <property type="evidence" value="ECO:0007669"/>
    <property type="project" value="InterPro"/>
</dbReference>
<reference evidence="5 6" key="1">
    <citation type="submission" date="2019-03" db="EMBL/GenBank/DDBJ databases">
        <title>Genomic Encyclopedia of Type Strains, Phase IV (KMG-IV): sequencing the most valuable type-strain genomes for metagenomic binning, comparative biology and taxonomic classification.</title>
        <authorList>
            <person name="Goeker M."/>
        </authorList>
    </citation>
    <scope>NUCLEOTIDE SEQUENCE [LARGE SCALE GENOMIC DNA]</scope>
    <source>
        <strain evidence="5 6">DSM 11170</strain>
    </source>
</reference>
<dbReference type="Proteomes" id="UP000294813">
    <property type="component" value="Unassembled WGS sequence"/>
</dbReference>
<feature type="transmembrane region" description="Helical" evidence="4">
    <location>
        <begin position="462"/>
        <end position="482"/>
    </location>
</feature>
<dbReference type="InterPro" id="IPR004995">
    <property type="entry name" value="Spore_Ger"/>
</dbReference>
<name>A0A4R2RWR2_9FIRM</name>
<feature type="transmembrane region" description="Helical" evidence="4">
    <location>
        <begin position="431"/>
        <end position="456"/>
    </location>
</feature>
<proteinExistence type="inferred from homology"/>
<organism evidence="5 6">
    <name type="scientific">Heliophilum fasciatum</name>
    <dbReference type="NCBI Taxonomy" id="35700"/>
    <lineage>
        <taxon>Bacteria</taxon>
        <taxon>Bacillati</taxon>
        <taxon>Bacillota</taxon>
        <taxon>Clostridia</taxon>
        <taxon>Eubacteriales</taxon>
        <taxon>Heliobacteriaceae</taxon>
        <taxon>Heliophilum</taxon>
    </lineage>
</organism>
<evidence type="ECO:0000256" key="2">
    <source>
        <dbReference type="ARBA" id="ARBA00023136"/>
    </source>
</evidence>
<dbReference type="PIRSF" id="PIRSF005690">
    <property type="entry name" value="GerBA"/>
    <property type="match status" value="1"/>
</dbReference>
<keyword evidence="2 4" id="KW-0472">Membrane</keyword>
<keyword evidence="4" id="KW-0812">Transmembrane</keyword>
<feature type="region of interest" description="Disordered" evidence="3">
    <location>
        <begin position="1"/>
        <end position="22"/>
    </location>
</feature>
<feature type="region of interest" description="Disordered" evidence="3">
    <location>
        <begin position="507"/>
        <end position="555"/>
    </location>
</feature>
<evidence type="ECO:0000256" key="4">
    <source>
        <dbReference type="SAM" id="Phobius"/>
    </source>
</evidence>
<dbReference type="GO" id="GO:0009847">
    <property type="term" value="P:spore germination"/>
    <property type="evidence" value="ECO:0007669"/>
    <property type="project" value="InterPro"/>
</dbReference>
<dbReference type="EMBL" id="SLXT01000005">
    <property type="protein sequence ID" value="TCP67207.1"/>
    <property type="molecule type" value="Genomic_DNA"/>
</dbReference>